<name>A0A8T1WP89_9STRA</name>
<dbReference type="InterPro" id="IPR041691">
    <property type="entry name" value="Atg6/beclin_CC"/>
</dbReference>
<sequence>MLLLQKLPAGATPPELDDSGGFGEDLYASARYNLSLQQQHQQEQRKQQAQRRQKLQQRQKRHQQQMQDSFTGAGRYFEAHVGRAAKEEENAQLEDSMVAVPTYADLSHHVQLLTTQQAHCSGLPVTTPVCQECLEGMVTLIDGQAERARYEKRCFAGYLHTVGSTVHYDDVGQIDAKIRFYEDELSALEENLKLMEHEREAISLQQDALTEEEKALIQEEAALWDVFNNLQLQEATFQEIRDAGTARIDAMERKVTSAKHLNILTDMFTIGYDGDFGTINQFRMGQSASLAVEWNEINAAFGECALLLQTLANMVGIEFPDFKIVPLGSFSKIIRTSNLRMEYCLHGSDQQNFAESHFNLGLGAWITCLGQLMAFVRARDPSIRLPYKVSKHSIGGYSILYLKNKHKEWTKALKYALTNLKWLLTWVSARGYAITTPSLSTSLTASARSDIISTSVTAPQINNKHFS</sequence>
<feature type="region of interest" description="Disordered" evidence="2">
    <location>
        <begin position="1"/>
        <end position="23"/>
    </location>
</feature>
<dbReference type="GO" id="GO:0000407">
    <property type="term" value="C:phagophore assembly site"/>
    <property type="evidence" value="ECO:0007669"/>
    <property type="project" value="TreeGrafter"/>
</dbReference>
<keyword evidence="1" id="KW-0175">Coiled coil</keyword>
<gene>
    <name evidence="5" type="primary">ATG6</name>
    <name evidence="5" type="ORF">PHYBOEH_003295</name>
</gene>
<feature type="compositionally biased region" description="Basic residues" evidence="2">
    <location>
        <begin position="48"/>
        <end position="63"/>
    </location>
</feature>
<dbReference type="EMBL" id="JAGDFL010000191">
    <property type="protein sequence ID" value="KAG7395727.1"/>
    <property type="molecule type" value="Genomic_DNA"/>
</dbReference>
<proteinExistence type="predicted"/>
<dbReference type="InterPro" id="IPR007243">
    <property type="entry name" value="Atg6/Beclin"/>
</dbReference>
<organism evidence="5 6">
    <name type="scientific">Phytophthora boehmeriae</name>
    <dbReference type="NCBI Taxonomy" id="109152"/>
    <lineage>
        <taxon>Eukaryota</taxon>
        <taxon>Sar</taxon>
        <taxon>Stramenopiles</taxon>
        <taxon>Oomycota</taxon>
        <taxon>Peronosporomycetes</taxon>
        <taxon>Peronosporales</taxon>
        <taxon>Peronosporaceae</taxon>
        <taxon>Phytophthora</taxon>
    </lineage>
</organism>
<dbReference type="OrthoDB" id="20368at2759"/>
<evidence type="ECO:0000313" key="5">
    <source>
        <dbReference type="EMBL" id="KAG7395727.1"/>
    </source>
</evidence>
<evidence type="ECO:0000256" key="2">
    <source>
        <dbReference type="SAM" id="MobiDB-lite"/>
    </source>
</evidence>
<evidence type="ECO:0000256" key="1">
    <source>
        <dbReference type="SAM" id="Coils"/>
    </source>
</evidence>
<feature type="domain" description="Atg6/beclin coiled-coil" evidence="4">
    <location>
        <begin position="128"/>
        <end position="253"/>
    </location>
</feature>
<evidence type="ECO:0000259" key="3">
    <source>
        <dbReference type="Pfam" id="PF04111"/>
    </source>
</evidence>
<dbReference type="GO" id="GO:0043548">
    <property type="term" value="F:phosphatidylinositol 3-kinase binding"/>
    <property type="evidence" value="ECO:0007669"/>
    <property type="project" value="TreeGrafter"/>
</dbReference>
<evidence type="ECO:0000313" key="6">
    <source>
        <dbReference type="Proteomes" id="UP000693981"/>
    </source>
</evidence>
<dbReference type="GO" id="GO:0045324">
    <property type="term" value="P:late endosome to vacuole transport"/>
    <property type="evidence" value="ECO:0007669"/>
    <property type="project" value="TreeGrafter"/>
</dbReference>
<keyword evidence="6" id="KW-1185">Reference proteome</keyword>
<accession>A0A8T1WP89</accession>
<dbReference type="InterPro" id="IPR040455">
    <property type="entry name" value="Atg6_BARA"/>
</dbReference>
<feature type="region of interest" description="Disordered" evidence="2">
    <location>
        <begin position="36"/>
        <end position="68"/>
    </location>
</feature>
<dbReference type="GO" id="GO:0034272">
    <property type="term" value="C:phosphatidylinositol 3-kinase complex, class III, type II"/>
    <property type="evidence" value="ECO:0007669"/>
    <property type="project" value="TreeGrafter"/>
</dbReference>
<evidence type="ECO:0000259" key="4">
    <source>
        <dbReference type="Pfam" id="PF17675"/>
    </source>
</evidence>
<reference evidence="5" key="1">
    <citation type="submission" date="2021-02" db="EMBL/GenBank/DDBJ databases">
        <authorList>
            <person name="Palmer J.M."/>
        </authorList>
    </citation>
    <scope>NUCLEOTIDE SEQUENCE</scope>
    <source>
        <strain evidence="5">SCRP23</strain>
    </source>
</reference>
<feature type="coiled-coil region" evidence="1">
    <location>
        <begin position="171"/>
        <end position="214"/>
    </location>
</feature>
<dbReference type="GO" id="GO:0006995">
    <property type="term" value="P:cellular response to nitrogen starvation"/>
    <property type="evidence" value="ECO:0007669"/>
    <property type="project" value="TreeGrafter"/>
</dbReference>
<dbReference type="GO" id="GO:0000045">
    <property type="term" value="P:autophagosome assembly"/>
    <property type="evidence" value="ECO:0007669"/>
    <property type="project" value="TreeGrafter"/>
</dbReference>
<dbReference type="Proteomes" id="UP000693981">
    <property type="component" value="Unassembled WGS sequence"/>
</dbReference>
<feature type="domain" description="Atg6 BARA" evidence="3">
    <location>
        <begin position="259"/>
        <end position="428"/>
    </location>
</feature>
<comment type="caution">
    <text evidence="5">The sequence shown here is derived from an EMBL/GenBank/DDBJ whole genome shotgun (WGS) entry which is preliminary data.</text>
</comment>
<dbReference type="PANTHER" id="PTHR12768">
    <property type="entry name" value="BECLIN 1"/>
    <property type="match status" value="1"/>
</dbReference>
<dbReference type="GO" id="GO:0000423">
    <property type="term" value="P:mitophagy"/>
    <property type="evidence" value="ECO:0007669"/>
    <property type="project" value="TreeGrafter"/>
</dbReference>
<dbReference type="GO" id="GO:0034271">
    <property type="term" value="C:phosphatidylinositol 3-kinase complex, class III, type I"/>
    <property type="evidence" value="ECO:0007669"/>
    <property type="project" value="TreeGrafter"/>
</dbReference>
<protein>
    <submittedName>
        <fullName evidence="5">Autophagy protein 6</fullName>
    </submittedName>
</protein>
<dbReference type="GO" id="GO:0030674">
    <property type="term" value="F:protein-macromolecule adaptor activity"/>
    <property type="evidence" value="ECO:0007669"/>
    <property type="project" value="TreeGrafter"/>
</dbReference>
<dbReference type="Pfam" id="PF17675">
    <property type="entry name" value="APG6_N"/>
    <property type="match status" value="1"/>
</dbReference>
<dbReference type="AlphaFoldDB" id="A0A8T1WP89"/>
<dbReference type="PANTHER" id="PTHR12768:SF4">
    <property type="entry name" value="BECLIN-1"/>
    <property type="match status" value="1"/>
</dbReference>
<dbReference type="Pfam" id="PF04111">
    <property type="entry name" value="APG6"/>
    <property type="match status" value="1"/>
</dbReference>